<feature type="non-terminal residue" evidence="2">
    <location>
        <position position="1"/>
    </location>
</feature>
<protein>
    <submittedName>
        <fullName evidence="2">Uncharacterized protein</fullName>
    </submittedName>
</protein>
<proteinExistence type="inferred from homology"/>
<evidence type="ECO:0000313" key="3">
    <source>
        <dbReference type="Proteomes" id="UP000078540"/>
    </source>
</evidence>
<dbReference type="SUPFAM" id="SSF56655">
    <property type="entry name" value="Carbohydrate phosphatase"/>
    <property type="match status" value="1"/>
</dbReference>
<dbReference type="Gene3D" id="3.40.190.80">
    <property type="match status" value="1"/>
</dbReference>
<dbReference type="AlphaFoldDB" id="A0A195BSQ1"/>
<accession>A0A195BSQ1</accession>
<evidence type="ECO:0000313" key="2">
    <source>
        <dbReference type="EMBL" id="KYM89325.1"/>
    </source>
</evidence>
<keyword evidence="3" id="KW-1185">Reference proteome</keyword>
<sequence>PFDYSDHQDPFDYSKHSGPFEHLDLLASSVLDHLMEFVRLVPFDQDHYLAPFVHQVRFLVPFDQVHYYHVPFVHCLIPFVRVCLRVPFDRQVHCRHSFALQDRPVAPICPPGPLLEVICPPGPLITHIPVGPLGPIETGPLLVKSSSSIEVSRISSLCLKTLYATIENIHDIILRRLEAFISIAYGIRIMGSAALTLCHVAMEAVEEYHSGNLIPAAAGVFIIKEADGVVIDTKYNIKYIFDYFSHSDQSIMI</sequence>
<dbReference type="STRING" id="520822.A0A195BSQ1"/>
<evidence type="ECO:0000256" key="1">
    <source>
        <dbReference type="ARBA" id="ARBA00009759"/>
    </source>
</evidence>
<dbReference type="InterPro" id="IPR000760">
    <property type="entry name" value="Inositol_monophosphatase-like"/>
</dbReference>
<comment type="similarity">
    <text evidence="1">Belongs to the inositol monophosphatase superfamily.</text>
</comment>
<gene>
    <name evidence="2" type="ORF">ALC53_02401</name>
</gene>
<dbReference type="Pfam" id="PF00459">
    <property type="entry name" value="Inositol_P"/>
    <property type="match status" value="1"/>
</dbReference>
<dbReference type="EMBL" id="KQ976419">
    <property type="protein sequence ID" value="KYM89325.1"/>
    <property type="molecule type" value="Genomic_DNA"/>
</dbReference>
<reference evidence="2 3" key="1">
    <citation type="submission" date="2015-09" db="EMBL/GenBank/DDBJ databases">
        <title>Atta colombica WGS genome.</title>
        <authorList>
            <person name="Nygaard S."/>
            <person name="Hu H."/>
            <person name="Boomsma J."/>
            <person name="Zhang G."/>
        </authorList>
    </citation>
    <scope>NUCLEOTIDE SEQUENCE [LARGE SCALE GENOMIC DNA]</scope>
    <source>
        <strain evidence="2">Treedump-2</strain>
        <tissue evidence="2">Whole body</tissue>
    </source>
</reference>
<name>A0A195BSQ1_9HYME</name>
<organism evidence="2 3">
    <name type="scientific">Atta colombica</name>
    <dbReference type="NCBI Taxonomy" id="520822"/>
    <lineage>
        <taxon>Eukaryota</taxon>
        <taxon>Metazoa</taxon>
        <taxon>Ecdysozoa</taxon>
        <taxon>Arthropoda</taxon>
        <taxon>Hexapoda</taxon>
        <taxon>Insecta</taxon>
        <taxon>Pterygota</taxon>
        <taxon>Neoptera</taxon>
        <taxon>Endopterygota</taxon>
        <taxon>Hymenoptera</taxon>
        <taxon>Apocrita</taxon>
        <taxon>Aculeata</taxon>
        <taxon>Formicoidea</taxon>
        <taxon>Formicidae</taxon>
        <taxon>Myrmicinae</taxon>
        <taxon>Atta</taxon>
    </lineage>
</organism>
<dbReference type="Proteomes" id="UP000078540">
    <property type="component" value="Unassembled WGS sequence"/>
</dbReference>